<evidence type="ECO:0000313" key="1">
    <source>
        <dbReference type="EMBL" id="KAG9232313.1"/>
    </source>
</evidence>
<reference evidence="1" key="1">
    <citation type="journal article" date="2021" name="IMA Fungus">
        <title>Genomic characterization of three marine fungi, including Emericellopsis atlantica sp. nov. with signatures of a generalist lifestyle and marine biomass degradation.</title>
        <authorList>
            <person name="Hagestad O.C."/>
            <person name="Hou L."/>
            <person name="Andersen J.H."/>
            <person name="Hansen E.H."/>
            <person name="Altermark B."/>
            <person name="Li C."/>
            <person name="Kuhnert E."/>
            <person name="Cox R.J."/>
            <person name="Crous P.W."/>
            <person name="Spatafora J.W."/>
            <person name="Lail K."/>
            <person name="Amirebrahimi M."/>
            <person name="Lipzen A."/>
            <person name="Pangilinan J."/>
            <person name="Andreopoulos W."/>
            <person name="Hayes R.D."/>
            <person name="Ng V."/>
            <person name="Grigoriev I.V."/>
            <person name="Jackson S.A."/>
            <person name="Sutton T.D.S."/>
            <person name="Dobson A.D.W."/>
            <person name="Rama T."/>
        </authorList>
    </citation>
    <scope>NUCLEOTIDE SEQUENCE</scope>
    <source>
        <strain evidence="1">TRa018bII</strain>
    </source>
</reference>
<dbReference type="OrthoDB" id="5329807at2759"/>
<keyword evidence="2" id="KW-1185">Reference proteome</keyword>
<evidence type="ECO:0000313" key="2">
    <source>
        <dbReference type="Proteomes" id="UP000824998"/>
    </source>
</evidence>
<organism evidence="1 2">
    <name type="scientific">Amylocarpus encephaloides</name>
    <dbReference type="NCBI Taxonomy" id="45428"/>
    <lineage>
        <taxon>Eukaryota</taxon>
        <taxon>Fungi</taxon>
        <taxon>Dikarya</taxon>
        <taxon>Ascomycota</taxon>
        <taxon>Pezizomycotina</taxon>
        <taxon>Leotiomycetes</taxon>
        <taxon>Helotiales</taxon>
        <taxon>Helotiales incertae sedis</taxon>
        <taxon>Amylocarpus</taxon>
    </lineage>
</organism>
<protein>
    <submittedName>
        <fullName evidence="1">Uncharacterized protein</fullName>
    </submittedName>
</protein>
<name>A0A9P7YEC6_9HELO</name>
<comment type="caution">
    <text evidence="1">The sequence shown here is derived from an EMBL/GenBank/DDBJ whole genome shotgun (WGS) entry which is preliminary data.</text>
</comment>
<gene>
    <name evidence="1" type="ORF">BJ875DRAFT_467202</name>
</gene>
<dbReference type="Proteomes" id="UP000824998">
    <property type="component" value="Unassembled WGS sequence"/>
</dbReference>
<sequence>METLKQDGVTYDFEHFQEKREEAGGIYSIDGSLPENKIPSCSNDPSWVIPKKTGYAVDQGVRIHPNGQSKGDFCSGGKGGDHCWTEQYWVESEITYDDWKQTGYAIDCSKTKSCQTTTVALTSSCKTHSTHKDNSIQVGLVGKWEQLVSEATGLGVELSGGYSHTWGTGDSTTICTESQGHAQCGWEDQDCHQPWSAQRNIKMYGYIARVCNGKGNNVQQNTKNKNGKWVRGQMDFSFSMPINKLVGCSGLCGQSQYPDPTPQGGNGRTPFTTGK</sequence>
<accession>A0A9P7YEC6</accession>
<dbReference type="AlphaFoldDB" id="A0A9P7YEC6"/>
<proteinExistence type="predicted"/>
<dbReference type="EMBL" id="MU251555">
    <property type="protein sequence ID" value="KAG9232313.1"/>
    <property type="molecule type" value="Genomic_DNA"/>
</dbReference>